<dbReference type="RefSeq" id="XP_036628289.1">
    <property type="nucleotide sequence ID" value="XM_036778900.1"/>
</dbReference>
<gene>
    <name evidence="2" type="ORF">PC9H_009396</name>
</gene>
<dbReference type="Proteomes" id="UP000623687">
    <property type="component" value="Unassembled WGS sequence"/>
</dbReference>
<feature type="compositionally biased region" description="Low complexity" evidence="1">
    <location>
        <begin position="274"/>
        <end position="284"/>
    </location>
</feature>
<evidence type="ECO:0000313" key="2">
    <source>
        <dbReference type="EMBL" id="KAF7424095.1"/>
    </source>
</evidence>
<name>A0A8H6ZLM8_PLEOS</name>
<dbReference type="GeneID" id="59379214"/>
<dbReference type="AlphaFoldDB" id="A0A8H6ZLM8"/>
<keyword evidence="3" id="KW-1185">Reference proteome</keyword>
<accession>A0A8H6ZLM8</accession>
<reference evidence="2" key="1">
    <citation type="submission" date="2019-07" db="EMBL/GenBank/DDBJ databases">
        <authorList>
            <person name="Palmer J.M."/>
        </authorList>
    </citation>
    <scope>NUCLEOTIDE SEQUENCE</scope>
    <source>
        <strain evidence="2">PC9</strain>
    </source>
</reference>
<evidence type="ECO:0000313" key="3">
    <source>
        <dbReference type="Proteomes" id="UP000623687"/>
    </source>
</evidence>
<sequence>MLSTLDPVNPAFLVDNKFLLAATHEECVKNVVALAKSMPKQQDRKGQEWEKWFRCMDQSISIPGAELDPFNLQKEVMFVGGRAKELGCFGWIEESLVKTYKEAVILYYREQGQPVVVKGSTQDSQKPRDGLFTPTPEKVLRKSIKQNADSAIPTTRYRLMVRSLCGAGETEFGPALGAVHDAKNQARACARKHIRCSHTKHLVNPTTQSSAMKHQGFDDDSSDIAEDSSQEYQLEDSPPPPSKIPAAKSGGSLVKWMPLSSQKKGNGSKRLRPSDSSRSSSPNTRSKKRMVHETSVIISSDSEVDEPTGSALKKRANKPSNSISPSRYVDETSGFHDKFSRLRKANTEAHKLTMRMLANTLEISEALIDAQIATTKGNAGSQVSRRK</sequence>
<feature type="compositionally biased region" description="Acidic residues" evidence="1">
    <location>
        <begin position="218"/>
        <end position="229"/>
    </location>
</feature>
<organism evidence="2 3">
    <name type="scientific">Pleurotus ostreatus</name>
    <name type="common">Oyster mushroom</name>
    <name type="synonym">White-rot fungus</name>
    <dbReference type="NCBI Taxonomy" id="5322"/>
    <lineage>
        <taxon>Eukaryota</taxon>
        <taxon>Fungi</taxon>
        <taxon>Dikarya</taxon>
        <taxon>Basidiomycota</taxon>
        <taxon>Agaricomycotina</taxon>
        <taxon>Agaricomycetes</taxon>
        <taxon>Agaricomycetidae</taxon>
        <taxon>Agaricales</taxon>
        <taxon>Pleurotineae</taxon>
        <taxon>Pleurotaceae</taxon>
        <taxon>Pleurotus</taxon>
    </lineage>
</organism>
<dbReference type="EMBL" id="JACETU010000007">
    <property type="protein sequence ID" value="KAF7424095.1"/>
    <property type="molecule type" value="Genomic_DNA"/>
</dbReference>
<feature type="region of interest" description="Disordered" evidence="1">
    <location>
        <begin position="200"/>
        <end position="327"/>
    </location>
</feature>
<proteinExistence type="predicted"/>
<evidence type="ECO:0000256" key="1">
    <source>
        <dbReference type="SAM" id="MobiDB-lite"/>
    </source>
</evidence>
<comment type="caution">
    <text evidence="2">The sequence shown here is derived from an EMBL/GenBank/DDBJ whole genome shotgun (WGS) entry which is preliminary data.</text>
</comment>
<dbReference type="VEuPathDB" id="FungiDB:PC9H_009396"/>
<feature type="region of interest" description="Disordered" evidence="1">
    <location>
        <begin position="118"/>
        <end position="137"/>
    </location>
</feature>
<protein>
    <submittedName>
        <fullName evidence="2">Uncharacterized protein</fullName>
    </submittedName>
</protein>